<dbReference type="Proteomes" id="UP001434883">
    <property type="component" value="Unassembled WGS sequence"/>
</dbReference>
<evidence type="ECO:0000256" key="2">
    <source>
        <dbReference type="SAM" id="MobiDB-lite"/>
    </source>
</evidence>
<evidence type="ECO:0000313" key="4">
    <source>
        <dbReference type="EMBL" id="MEQ2210870.1"/>
    </source>
</evidence>
<evidence type="ECO:0000256" key="1">
    <source>
        <dbReference type="ARBA" id="ARBA00004123"/>
    </source>
</evidence>
<dbReference type="Pfam" id="PF03792">
    <property type="entry name" value="PBC"/>
    <property type="match status" value="1"/>
</dbReference>
<comment type="subcellular location">
    <subcellularLocation>
        <location evidence="1">Nucleus</location>
    </subcellularLocation>
</comment>
<gene>
    <name evidence="4" type="primary">PBX2</name>
    <name evidence="4" type="ORF">XENOCAPTIV_020855</name>
</gene>
<feature type="domain" description="PBC" evidence="3">
    <location>
        <begin position="1"/>
        <end position="81"/>
    </location>
</feature>
<sequence length="81" mass="8632">NAQEEEPQDPQLVRLDNMLLAEGVAGPEKGGGAAAAVSAATSSGGMSPDSSLEHSDYKSKLSQIRSIYHTELEKYEQVPCR</sequence>
<evidence type="ECO:0000313" key="5">
    <source>
        <dbReference type="Proteomes" id="UP001434883"/>
    </source>
</evidence>
<accession>A0ABV0RRI2</accession>
<keyword evidence="5" id="KW-1185">Reference proteome</keyword>
<dbReference type="PROSITE" id="PS51978">
    <property type="entry name" value="PBC"/>
    <property type="match status" value="1"/>
</dbReference>
<organism evidence="4 5">
    <name type="scientific">Xenoophorus captivus</name>
    <dbReference type="NCBI Taxonomy" id="1517983"/>
    <lineage>
        <taxon>Eukaryota</taxon>
        <taxon>Metazoa</taxon>
        <taxon>Chordata</taxon>
        <taxon>Craniata</taxon>
        <taxon>Vertebrata</taxon>
        <taxon>Euteleostomi</taxon>
        <taxon>Actinopterygii</taxon>
        <taxon>Neopterygii</taxon>
        <taxon>Teleostei</taxon>
        <taxon>Neoteleostei</taxon>
        <taxon>Acanthomorphata</taxon>
        <taxon>Ovalentaria</taxon>
        <taxon>Atherinomorphae</taxon>
        <taxon>Cyprinodontiformes</taxon>
        <taxon>Goodeidae</taxon>
        <taxon>Xenoophorus</taxon>
    </lineage>
</organism>
<dbReference type="InterPro" id="IPR005542">
    <property type="entry name" value="PBX_PBC_dom"/>
</dbReference>
<dbReference type="EMBL" id="JAHRIN010054934">
    <property type="protein sequence ID" value="MEQ2210870.1"/>
    <property type="molecule type" value="Genomic_DNA"/>
</dbReference>
<feature type="non-terminal residue" evidence="4">
    <location>
        <position position="1"/>
    </location>
</feature>
<proteinExistence type="predicted"/>
<reference evidence="4 5" key="1">
    <citation type="submission" date="2021-06" db="EMBL/GenBank/DDBJ databases">
        <authorList>
            <person name="Palmer J.M."/>
        </authorList>
    </citation>
    <scope>NUCLEOTIDE SEQUENCE [LARGE SCALE GENOMIC DNA]</scope>
    <source>
        <strain evidence="4 5">XC_2019</strain>
        <tissue evidence="4">Muscle</tissue>
    </source>
</reference>
<comment type="caution">
    <text evidence="4">The sequence shown here is derived from an EMBL/GenBank/DDBJ whole genome shotgun (WGS) entry which is preliminary data.</text>
</comment>
<feature type="compositionally biased region" description="Low complexity" evidence="2">
    <location>
        <begin position="34"/>
        <end position="47"/>
    </location>
</feature>
<evidence type="ECO:0000259" key="3">
    <source>
        <dbReference type="PROSITE" id="PS51978"/>
    </source>
</evidence>
<protein>
    <submittedName>
        <fullName evidence="4">Pre-B-cell leukemia transcription factor 2</fullName>
    </submittedName>
</protein>
<feature type="region of interest" description="Disordered" evidence="2">
    <location>
        <begin position="23"/>
        <end position="58"/>
    </location>
</feature>
<name>A0ABV0RRI2_9TELE</name>